<protein>
    <submittedName>
        <fullName evidence="3">Extracellular solute-binding protein</fullName>
    </submittedName>
</protein>
<proteinExistence type="predicted"/>
<keyword evidence="2" id="KW-0732">Signal</keyword>
<reference evidence="3 4" key="1">
    <citation type="submission" date="2020-02" db="EMBL/GenBank/DDBJ databases">
        <authorList>
            <person name="Gao J."/>
            <person name="Sun J."/>
        </authorList>
    </citation>
    <scope>NUCLEOTIDE SEQUENCE [LARGE SCALE GENOMIC DNA]</scope>
    <source>
        <strain evidence="3 4">7124</strain>
    </source>
</reference>
<dbReference type="PANTHER" id="PTHR43649">
    <property type="entry name" value="ARABINOSE-BINDING PROTEIN-RELATED"/>
    <property type="match status" value="1"/>
</dbReference>
<dbReference type="PANTHER" id="PTHR43649:SF12">
    <property type="entry name" value="DIACETYLCHITOBIOSE BINDING PROTEIN DASA"/>
    <property type="match status" value="1"/>
</dbReference>
<dbReference type="RefSeq" id="WP_165096748.1">
    <property type="nucleotide sequence ID" value="NZ_JAAKGU010000003.1"/>
</dbReference>
<name>A0A6M1PKC4_9BACL</name>
<evidence type="ECO:0000313" key="3">
    <source>
        <dbReference type="EMBL" id="NGM82413.1"/>
    </source>
</evidence>
<dbReference type="SUPFAM" id="SSF53850">
    <property type="entry name" value="Periplasmic binding protein-like II"/>
    <property type="match status" value="1"/>
</dbReference>
<feature type="region of interest" description="Disordered" evidence="1">
    <location>
        <begin position="24"/>
        <end position="55"/>
    </location>
</feature>
<dbReference type="Pfam" id="PF01547">
    <property type="entry name" value="SBP_bac_1"/>
    <property type="match status" value="1"/>
</dbReference>
<gene>
    <name evidence="3" type="ORF">G5B47_08285</name>
</gene>
<evidence type="ECO:0000256" key="1">
    <source>
        <dbReference type="SAM" id="MobiDB-lite"/>
    </source>
</evidence>
<evidence type="ECO:0000313" key="4">
    <source>
        <dbReference type="Proteomes" id="UP000480151"/>
    </source>
</evidence>
<dbReference type="Proteomes" id="UP000480151">
    <property type="component" value="Unassembled WGS sequence"/>
</dbReference>
<keyword evidence="4" id="KW-1185">Reference proteome</keyword>
<feature type="signal peptide" evidence="2">
    <location>
        <begin position="1"/>
        <end position="20"/>
    </location>
</feature>
<feature type="compositionally biased region" description="Low complexity" evidence="1">
    <location>
        <begin position="39"/>
        <end position="55"/>
    </location>
</feature>
<accession>A0A6M1PKC4</accession>
<feature type="compositionally biased region" description="Polar residues" evidence="1">
    <location>
        <begin position="26"/>
        <end position="38"/>
    </location>
</feature>
<dbReference type="EMBL" id="JAAKGU010000003">
    <property type="protein sequence ID" value="NGM82413.1"/>
    <property type="molecule type" value="Genomic_DNA"/>
</dbReference>
<comment type="caution">
    <text evidence="3">The sequence shown here is derived from an EMBL/GenBank/DDBJ whole genome shotgun (WGS) entry which is preliminary data.</text>
</comment>
<dbReference type="PROSITE" id="PS51257">
    <property type="entry name" value="PROKAR_LIPOPROTEIN"/>
    <property type="match status" value="1"/>
</dbReference>
<dbReference type="InterPro" id="IPR050490">
    <property type="entry name" value="Bact_solute-bd_prot1"/>
</dbReference>
<dbReference type="InterPro" id="IPR006059">
    <property type="entry name" value="SBP"/>
</dbReference>
<feature type="chain" id="PRO_5039380046" evidence="2">
    <location>
        <begin position="21"/>
        <end position="457"/>
    </location>
</feature>
<sequence>MQKMKVLVLVFVLAVMTILAGCGAKSSDSGASQNTQGGESTAESSAEPTSAEPTELTVINQDRWAPYVEKAVKIWNGEHPDQQVKLNQLVLGYPQLRQKITTAAAAGQAPDFSLIDSVWVAEFADAGYLKPLDSIDPDWVENDFKKDFYPVFVGGDSYEGKPYAIRSQTDMALIWFRKDWFSQEGIQPPKTWDELMAAAKHFSQKDVQAKYGNSQGIAFPGGMKAGETTTSLLMPFFWSSGADVFKDGKVVLDSTESKAAVQFLTDLVGEKASTKEVISYEWDRATKLLATGKVALSVGGSYEYAMIKNTTGWSDDEMKEKLGFVPIPAGGSGKVATSAGGMDYVIYEQAKQPELAMEILKIVTGPELMKEFVVDTAQNSPRISVTEGLDKDKDWFLAETGKFLYDANVRPVIPEYAKVSEQIQKMIESAVSGKTPADQAVTEAAKAISDVTGLPQQ</sequence>
<dbReference type="Gene3D" id="3.40.190.10">
    <property type="entry name" value="Periplasmic binding protein-like II"/>
    <property type="match status" value="2"/>
</dbReference>
<dbReference type="AlphaFoldDB" id="A0A6M1PKC4"/>
<organism evidence="3 4">
    <name type="scientific">Paenibacillus apii</name>
    <dbReference type="NCBI Taxonomy" id="1850370"/>
    <lineage>
        <taxon>Bacteria</taxon>
        <taxon>Bacillati</taxon>
        <taxon>Bacillota</taxon>
        <taxon>Bacilli</taxon>
        <taxon>Bacillales</taxon>
        <taxon>Paenibacillaceae</taxon>
        <taxon>Paenibacillus</taxon>
    </lineage>
</organism>
<evidence type="ECO:0000256" key="2">
    <source>
        <dbReference type="SAM" id="SignalP"/>
    </source>
</evidence>